<comment type="caution">
    <text evidence="1">The sequence shown here is derived from an EMBL/GenBank/DDBJ whole genome shotgun (WGS) entry which is preliminary data.</text>
</comment>
<reference evidence="1" key="2">
    <citation type="journal article" date="2019" name="bioRxiv">
        <title>Genomics, evolutionary history and diagnostics of the Alternaria alternata species group including apple and Asian pear pathotypes.</title>
        <authorList>
            <person name="Armitage A.D."/>
            <person name="Cockerton H.M."/>
            <person name="Sreenivasaprasad S."/>
            <person name="Woodhall J.W."/>
            <person name="Lane C.R."/>
            <person name="Harrison R.J."/>
            <person name="Clarkson J.P."/>
        </authorList>
    </citation>
    <scope>NUCLEOTIDE SEQUENCE</scope>
    <source>
        <strain evidence="1">FERA 1164</strain>
    </source>
</reference>
<dbReference type="AlphaFoldDB" id="A0AB37WC18"/>
<accession>A0AB37WC18</accession>
<evidence type="ECO:0000313" key="2">
    <source>
        <dbReference type="Proteomes" id="UP000292340"/>
    </source>
</evidence>
<protein>
    <submittedName>
        <fullName evidence="1">Uncharacterized protein</fullName>
    </submittedName>
</protein>
<proteinExistence type="predicted"/>
<dbReference type="Proteomes" id="UP000292340">
    <property type="component" value="Unassembled WGS sequence"/>
</dbReference>
<dbReference type="EMBL" id="PDXB01000019">
    <property type="protein sequence ID" value="RYN25500.1"/>
    <property type="molecule type" value="Genomic_DNA"/>
</dbReference>
<organism evidence="1 2">
    <name type="scientific">Alternaria tenuissima</name>
    <dbReference type="NCBI Taxonomy" id="119927"/>
    <lineage>
        <taxon>Eukaryota</taxon>
        <taxon>Fungi</taxon>
        <taxon>Dikarya</taxon>
        <taxon>Ascomycota</taxon>
        <taxon>Pezizomycotina</taxon>
        <taxon>Dothideomycetes</taxon>
        <taxon>Pleosporomycetidae</taxon>
        <taxon>Pleosporales</taxon>
        <taxon>Pleosporineae</taxon>
        <taxon>Pleosporaceae</taxon>
        <taxon>Alternaria</taxon>
        <taxon>Alternaria sect. Alternaria</taxon>
        <taxon>Alternaria alternata complex</taxon>
    </lineage>
</organism>
<gene>
    <name evidence="1" type="ORF">AA0115_g7687</name>
</gene>
<evidence type="ECO:0000313" key="1">
    <source>
        <dbReference type="EMBL" id="RYN25500.1"/>
    </source>
</evidence>
<name>A0AB37WC18_9PLEO</name>
<reference evidence="1" key="1">
    <citation type="submission" date="2017-10" db="EMBL/GenBank/DDBJ databases">
        <authorList>
            <person name="Armitage A.D."/>
            <person name="Barbara D.J."/>
            <person name="Woodhall J.W."/>
            <person name="Sreenivasaprasad S."/>
            <person name="Lane C.R."/>
            <person name="Clarkson J.P."/>
            <person name="Harrison R.J."/>
        </authorList>
    </citation>
    <scope>NUCLEOTIDE SEQUENCE</scope>
    <source>
        <strain evidence="1">FERA 1164</strain>
    </source>
</reference>
<sequence length="68" mass="8039">MNIHWLLEGTPHRMSRSLEAEDYEDRVKRCYGSLFPAFSISEPWQKQARDDFDSSWIKCIKTPPRALP</sequence>